<feature type="compositionally biased region" description="Basic and acidic residues" evidence="6">
    <location>
        <begin position="445"/>
        <end position="467"/>
    </location>
</feature>
<dbReference type="GO" id="GO:0008270">
    <property type="term" value="F:zinc ion binding"/>
    <property type="evidence" value="ECO:0007669"/>
    <property type="project" value="UniProtKB-KW"/>
</dbReference>
<evidence type="ECO:0000256" key="2">
    <source>
        <dbReference type="ARBA" id="ARBA00022723"/>
    </source>
</evidence>
<dbReference type="PANTHER" id="PTHR15835:SF6">
    <property type="entry name" value="ZINC FINGER C3HC-TYPE PROTEIN 1"/>
    <property type="match status" value="1"/>
</dbReference>
<evidence type="ECO:0000259" key="7">
    <source>
        <dbReference type="Pfam" id="PF07967"/>
    </source>
</evidence>
<dbReference type="GO" id="GO:0005634">
    <property type="term" value="C:nucleus"/>
    <property type="evidence" value="ECO:0007669"/>
    <property type="project" value="UniProtKB-SubCell"/>
</dbReference>
<feature type="compositionally biased region" description="Basic and acidic residues" evidence="6">
    <location>
        <begin position="424"/>
        <end position="438"/>
    </location>
</feature>
<dbReference type="AlphaFoldDB" id="A0A3D8RLY4"/>
<evidence type="ECO:0000313" key="10">
    <source>
        <dbReference type="Proteomes" id="UP000256645"/>
    </source>
</evidence>
<evidence type="ECO:0000256" key="1">
    <source>
        <dbReference type="ARBA" id="ARBA00004123"/>
    </source>
</evidence>
<reference evidence="9 10" key="1">
    <citation type="journal article" date="2018" name="IMA Fungus">
        <title>IMA Genome-F 9: Draft genome sequence of Annulohypoxylon stygium, Aspergillus mulundensis, Berkeleyomyces basicola (syn. Thielaviopsis basicola), Ceratocystis smalleyi, two Cercospora beticola strains, Coleophoma cylindrospora, Fusarium fracticaudum, Phialophora cf. hyalina, and Morchella septimelata.</title>
        <authorList>
            <person name="Wingfield B.D."/>
            <person name="Bills G.F."/>
            <person name="Dong Y."/>
            <person name="Huang W."/>
            <person name="Nel W.J."/>
            <person name="Swalarsk-Parry B.S."/>
            <person name="Vaghefi N."/>
            <person name="Wilken P.M."/>
            <person name="An Z."/>
            <person name="de Beer Z.W."/>
            <person name="De Vos L."/>
            <person name="Chen L."/>
            <person name="Duong T.A."/>
            <person name="Gao Y."/>
            <person name="Hammerbacher A."/>
            <person name="Kikkert J.R."/>
            <person name="Li Y."/>
            <person name="Li H."/>
            <person name="Li K."/>
            <person name="Li Q."/>
            <person name="Liu X."/>
            <person name="Ma X."/>
            <person name="Naidoo K."/>
            <person name="Pethybridge S.J."/>
            <person name="Sun J."/>
            <person name="Steenkamp E.T."/>
            <person name="van der Nest M.A."/>
            <person name="van Wyk S."/>
            <person name="Wingfield M.J."/>
            <person name="Xiong C."/>
            <person name="Yue Q."/>
            <person name="Zhang X."/>
        </authorList>
    </citation>
    <scope>NUCLEOTIDE SEQUENCE [LARGE SCALE GENOMIC DNA]</scope>
    <source>
        <strain evidence="9 10">BP6252</strain>
    </source>
</reference>
<gene>
    <name evidence="9" type="ORF">BP6252_06201</name>
</gene>
<dbReference type="Pfam" id="PF07967">
    <property type="entry name" value="zf-C3HC"/>
    <property type="match status" value="1"/>
</dbReference>
<keyword evidence="2" id="KW-0479">Metal-binding</keyword>
<accession>A0A3D8RLY4</accession>
<dbReference type="Pfam" id="PF08600">
    <property type="entry name" value="NuBaID_C"/>
    <property type="match status" value="1"/>
</dbReference>
<keyword evidence="4" id="KW-0862">Zinc</keyword>
<sequence length="467" mass="53073">MNSTKRKFNALLSGIGNKSATSLKPKEVNNRTHDVPTSENDAHSKKRRISDQSSIQTQGSSEPTIQVGSTIRRKLVPKAAPTTTERPKYAPWDRIAFLERLKTFSNLTDWTPKPDRVNEVEWAKRGWVCKKFERVRCCLCNVEILVKLNKKEVDGKEEPVYIAGNIGTKSAEQDANDGPLTFSSEEALVDKYVELIITSHDENCLWRQRGCDDKIFRLPLSHPQAALDQLYQRYTELEKRKDTLPYSYNLRIPPDFNLDNILSFLPVDFFTSSQEQIPEQQSRPVNRVALTMALFGWQGHTHERLGPQFGSVSCGACFRVLGLWLFKSKGVNESGEEIEGPVVPGLHVVSEHRAYCPWRNAESQNGTKALAEDSNPAMPGWEVLRLVIKNHHRLTTGGAISPPNKITYSPEESEAVAVEEDDETARSIRDQKDKERWMRMRRVKSLFEPKAKKGQKSEVSEKRKSRA</sequence>
<keyword evidence="3" id="KW-0863">Zinc-finger</keyword>
<feature type="compositionally biased region" description="Polar residues" evidence="6">
    <location>
        <begin position="51"/>
        <end position="69"/>
    </location>
</feature>
<feature type="compositionally biased region" description="Acidic residues" evidence="6">
    <location>
        <begin position="411"/>
        <end position="423"/>
    </location>
</feature>
<organism evidence="9 10">
    <name type="scientific">Coleophoma cylindrospora</name>
    <dbReference type="NCBI Taxonomy" id="1849047"/>
    <lineage>
        <taxon>Eukaryota</taxon>
        <taxon>Fungi</taxon>
        <taxon>Dikarya</taxon>
        <taxon>Ascomycota</taxon>
        <taxon>Pezizomycotina</taxon>
        <taxon>Leotiomycetes</taxon>
        <taxon>Helotiales</taxon>
        <taxon>Dermateaceae</taxon>
        <taxon>Coleophoma</taxon>
    </lineage>
</organism>
<dbReference type="InterPro" id="IPR013909">
    <property type="entry name" value="NuBaID_C"/>
</dbReference>
<dbReference type="Proteomes" id="UP000256645">
    <property type="component" value="Unassembled WGS sequence"/>
</dbReference>
<dbReference type="STRING" id="1849047.A0A3D8RLY4"/>
<keyword evidence="10" id="KW-1185">Reference proteome</keyword>
<feature type="domain" description="NuBaID C-terminal" evidence="8">
    <location>
        <begin position="289"/>
        <end position="394"/>
    </location>
</feature>
<feature type="domain" description="C3HC-type" evidence="7">
    <location>
        <begin position="91"/>
        <end position="247"/>
    </location>
</feature>
<feature type="region of interest" description="Disordered" evidence="6">
    <location>
        <begin position="398"/>
        <end position="467"/>
    </location>
</feature>
<feature type="compositionally biased region" description="Basic and acidic residues" evidence="6">
    <location>
        <begin position="24"/>
        <end position="43"/>
    </location>
</feature>
<evidence type="ECO:0000259" key="8">
    <source>
        <dbReference type="Pfam" id="PF08600"/>
    </source>
</evidence>
<dbReference type="PANTHER" id="PTHR15835">
    <property type="entry name" value="NUCLEAR-INTERACTING PARTNER OF ALK"/>
    <property type="match status" value="1"/>
</dbReference>
<evidence type="ECO:0000313" key="9">
    <source>
        <dbReference type="EMBL" id="RDW75059.1"/>
    </source>
</evidence>
<dbReference type="InterPro" id="IPR012935">
    <property type="entry name" value="NuBaID_N"/>
</dbReference>
<dbReference type="EMBL" id="PDLM01000006">
    <property type="protein sequence ID" value="RDW75059.1"/>
    <property type="molecule type" value="Genomic_DNA"/>
</dbReference>
<comment type="subcellular location">
    <subcellularLocation>
        <location evidence="1">Nucleus</location>
    </subcellularLocation>
</comment>
<evidence type="ECO:0000256" key="3">
    <source>
        <dbReference type="ARBA" id="ARBA00022771"/>
    </source>
</evidence>
<feature type="region of interest" description="Disordered" evidence="6">
    <location>
        <begin position="1"/>
        <end position="69"/>
    </location>
</feature>
<proteinExistence type="predicted"/>
<comment type="caution">
    <text evidence="9">The sequence shown here is derived from an EMBL/GenBank/DDBJ whole genome shotgun (WGS) entry which is preliminary data.</text>
</comment>
<keyword evidence="5" id="KW-0539">Nucleus</keyword>
<evidence type="ECO:0000256" key="6">
    <source>
        <dbReference type="SAM" id="MobiDB-lite"/>
    </source>
</evidence>
<evidence type="ECO:0000256" key="5">
    <source>
        <dbReference type="ARBA" id="ARBA00023242"/>
    </source>
</evidence>
<protein>
    <submittedName>
        <fullName evidence="9">Uncharacterized protein</fullName>
    </submittedName>
</protein>
<evidence type="ECO:0000256" key="4">
    <source>
        <dbReference type="ARBA" id="ARBA00022833"/>
    </source>
</evidence>
<name>A0A3D8RLY4_9HELO</name>
<dbReference type="OrthoDB" id="2592092at2759"/>